<evidence type="ECO:0000256" key="2">
    <source>
        <dbReference type="ARBA" id="ARBA00023157"/>
    </source>
</evidence>
<evidence type="ECO:0000313" key="5">
    <source>
        <dbReference type="Proteomes" id="UP001652621"/>
    </source>
</evidence>
<feature type="domain" description="CUB" evidence="4">
    <location>
        <begin position="302"/>
        <end position="416"/>
    </location>
</feature>
<reference evidence="6" key="1">
    <citation type="submission" date="2025-08" db="UniProtKB">
        <authorList>
            <consortium name="RefSeq"/>
        </authorList>
    </citation>
    <scope>IDENTIFICATION</scope>
    <source>
        <strain evidence="6">Aabys</strain>
        <tissue evidence="6">Whole body</tissue>
    </source>
</reference>
<keyword evidence="5" id="KW-1185">Reference proteome</keyword>
<dbReference type="SMART" id="SM00042">
    <property type="entry name" value="CUB"/>
    <property type="match status" value="4"/>
</dbReference>
<feature type="disulfide bond" evidence="3">
    <location>
        <begin position="534"/>
        <end position="561"/>
    </location>
</feature>
<dbReference type="CDD" id="cd00041">
    <property type="entry name" value="CUB"/>
    <property type="match status" value="3"/>
</dbReference>
<organism evidence="5 6">
    <name type="scientific">Musca domestica</name>
    <name type="common">House fly</name>
    <dbReference type="NCBI Taxonomy" id="7370"/>
    <lineage>
        <taxon>Eukaryota</taxon>
        <taxon>Metazoa</taxon>
        <taxon>Ecdysozoa</taxon>
        <taxon>Arthropoda</taxon>
        <taxon>Hexapoda</taxon>
        <taxon>Insecta</taxon>
        <taxon>Pterygota</taxon>
        <taxon>Neoptera</taxon>
        <taxon>Endopterygota</taxon>
        <taxon>Diptera</taxon>
        <taxon>Brachycera</taxon>
        <taxon>Muscomorpha</taxon>
        <taxon>Muscoidea</taxon>
        <taxon>Muscidae</taxon>
        <taxon>Musca</taxon>
    </lineage>
</organism>
<dbReference type="GeneID" id="131806371"/>
<dbReference type="Gene3D" id="2.60.120.290">
    <property type="entry name" value="Spermadhesin, CUB domain"/>
    <property type="match status" value="4"/>
</dbReference>
<feature type="domain" description="CUB" evidence="4">
    <location>
        <begin position="177"/>
        <end position="298"/>
    </location>
</feature>
<name>A0ABM3VKQ1_MUSDO</name>
<keyword evidence="1" id="KW-0677">Repeat</keyword>
<evidence type="ECO:0000256" key="1">
    <source>
        <dbReference type="ARBA" id="ARBA00022737"/>
    </source>
</evidence>
<keyword evidence="2 3" id="KW-1015">Disulfide bond</keyword>
<comment type="caution">
    <text evidence="3">Lacks conserved residue(s) required for the propagation of feature annotation.</text>
</comment>
<evidence type="ECO:0000256" key="3">
    <source>
        <dbReference type="PROSITE-ProRule" id="PRU00059"/>
    </source>
</evidence>
<feature type="domain" description="CUB" evidence="4">
    <location>
        <begin position="534"/>
        <end position="654"/>
    </location>
</feature>
<feature type="domain" description="CUB" evidence="4">
    <location>
        <begin position="655"/>
        <end position="768"/>
    </location>
</feature>
<dbReference type="InterPro" id="IPR035914">
    <property type="entry name" value="Sperma_CUB_dom_sf"/>
</dbReference>
<dbReference type="Pfam" id="PF00431">
    <property type="entry name" value="CUB"/>
    <property type="match status" value="3"/>
</dbReference>
<evidence type="ECO:0000313" key="6">
    <source>
        <dbReference type="RefSeq" id="XP_058986387.1"/>
    </source>
</evidence>
<dbReference type="PROSITE" id="PS01180">
    <property type="entry name" value="CUB"/>
    <property type="match status" value="5"/>
</dbReference>
<sequence>MMALIGMHHSCHPAKLCIPQNVSQIQMNSSSNYLAIQYKLALPRPIMSRRWNLTYREYSTCNEEYRLIPEANSINITSPNYPNVPPPHTECEWRVMAPRGELIDIKFFDDFHMNTKYCDREYVELFDGATALAKSLGKYCRTPPPLKTTQNLLYIHYLTDVSEPRAGFKVQLSIGKCGGTFTASSEIITSPGYPQPGAYPAHSECDYVISQPADTRIRLILLNINLPFNHNFPKSKDYLEIIPIIPAEVNETIPSVFVFGNATRGTQIDLNVNKAIIRFHTSARATLYHGFQIKFNRFSGQCHQEMEGVSGPITLSFPRRSFYSSYCRWKMTVPKGLRVRLEFLNMGDFEVQNESRSISFTIYNDHEMQSKILTFDMNSYDPNTIIQSSDNTMLVSIYIPTMTMPYRSLKAHYYSDSESFCPPNIDETKLEGRIDIGDWQPNFQQPYYCKAKINLNPSETLVFNISRFELKTLGGMPRVVNALSFRDNLVIASYRENLTQVLHPQSQPVGFWQIIQTDYERIVKLSMSYRRHACGGNYVVRDGLTIEQPDIRDIGYGAIMCVWSLNRPYYYGRTDAAFRLVGNFTFSDSCEREFILIKEQRWQTDAVKKLCRGEGEDTSLDYNLKHSRSFVVYQAESYVYSKTQFHFEAKKTIVCGSKTMVTFASTRVEVDRQTYRNNEECLWIFKAQRGFYLQVTFYGRFFVEHSENCSRDYVEIQHKEDGLWIPDVRYCGRDLPPIYNSSTNQIQIIFRTNENVTADGFSLFVRSHCSLVVNVTSSEVKTIYRPQNLPYRNLRTQCEYIFQSNEKDN</sequence>
<feature type="domain" description="CUB" evidence="4">
    <location>
        <begin position="61"/>
        <end position="175"/>
    </location>
</feature>
<proteinExistence type="predicted"/>
<dbReference type="PANTHER" id="PTHR24251:SF30">
    <property type="entry name" value="MEMBRANE FRIZZLED-RELATED PROTEIN"/>
    <property type="match status" value="1"/>
</dbReference>
<dbReference type="PANTHER" id="PTHR24251">
    <property type="entry name" value="OVOCHYMASE-RELATED"/>
    <property type="match status" value="1"/>
</dbReference>
<evidence type="ECO:0000259" key="4">
    <source>
        <dbReference type="PROSITE" id="PS01180"/>
    </source>
</evidence>
<dbReference type="SUPFAM" id="SSF49854">
    <property type="entry name" value="Spermadhesin, CUB domain"/>
    <property type="match status" value="4"/>
</dbReference>
<dbReference type="InterPro" id="IPR000859">
    <property type="entry name" value="CUB_dom"/>
</dbReference>
<gene>
    <name evidence="6" type="primary">LOC131806371</name>
</gene>
<protein>
    <submittedName>
        <fullName evidence="6">Cubilin homolog</fullName>
    </submittedName>
</protein>
<accession>A0ABM3VKQ1</accession>
<dbReference type="Proteomes" id="UP001652621">
    <property type="component" value="Unplaced"/>
</dbReference>
<dbReference type="RefSeq" id="XP_058986387.1">
    <property type="nucleotide sequence ID" value="XM_059130404.1"/>
</dbReference>